<dbReference type="GO" id="GO:0015976">
    <property type="term" value="P:carbon utilization"/>
    <property type="evidence" value="ECO:0007669"/>
    <property type="project" value="InterPro"/>
</dbReference>
<dbReference type="Proteomes" id="UP000738325">
    <property type="component" value="Unassembled WGS sequence"/>
</dbReference>
<proteinExistence type="inferred from homology"/>
<evidence type="ECO:0000256" key="10">
    <source>
        <dbReference type="SAM" id="MobiDB-lite"/>
    </source>
</evidence>
<dbReference type="PROSITE" id="PS00704">
    <property type="entry name" value="PROK_CO2_ANHYDRASE_1"/>
    <property type="match status" value="1"/>
</dbReference>
<dbReference type="Gene3D" id="3.40.1050.10">
    <property type="entry name" value="Carbonic anhydrase"/>
    <property type="match status" value="1"/>
</dbReference>
<comment type="similarity">
    <text evidence="1">Belongs to the beta-class carbonic anhydrase family.</text>
</comment>
<feature type="binding site" evidence="9">
    <location>
        <position position="219"/>
    </location>
    <ligand>
        <name>Zn(2+)</name>
        <dbReference type="ChEBI" id="CHEBI:29105"/>
    </ligand>
</feature>
<dbReference type="FunFam" id="3.40.1050.10:FF:000001">
    <property type="entry name" value="Carbonic anhydrase"/>
    <property type="match status" value="1"/>
</dbReference>
<dbReference type="InterPro" id="IPR001765">
    <property type="entry name" value="Carbonic_anhydrase"/>
</dbReference>
<evidence type="ECO:0000256" key="7">
    <source>
        <dbReference type="ARBA" id="ARBA00031969"/>
    </source>
</evidence>
<name>A0A9P6RS11_9FUNG</name>
<dbReference type="PANTHER" id="PTHR11002">
    <property type="entry name" value="CARBONIC ANHYDRASE"/>
    <property type="match status" value="1"/>
</dbReference>
<feature type="binding site" evidence="9">
    <location>
        <position position="221"/>
    </location>
    <ligand>
        <name>Zn(2+)</name>
        <dbReference type="ChEBI" id="CHEBI:29105"/>
    </ligand>
</feature>
<reference evidence="11" key="1">
    <citation type="journal article" date="2020" name="Fungal Divers.">
        <title>Resolving the Mortierellaceae phylogeny through synthesis of multi-gene phylogenetics and phylogenomics.</title>
        <authorList>
            <person name="Vandepol N."/>
            <person name="Liber J."/>
            <person name="Desiro A."/>
            <person name="Na H."/>
            <person name="Kennedy M."/>
            <person name="Barry K."/>
            <person name="Grigoriev I.V."/>
            <person name="Miller A.N."/>
            <person name="O'Donnell K."/>
            <person name="Stajich J.E."/>
            <person name="Bonito G."/>
        </authorList>
    </citation>
    <scope>NUCLEOTIDE SEQUENCE</scope>
    <source>
        <strain evidence="11">REB-010B</strain>
    </source>
</reference>
<evidence type="ECO:0000256" key="9">
    <source>
        <dbReference type="PIRSR" id="PIRSR601765-1"/>
    </source>
</evidence>
<dbReference type="CDD" id="cd00883">
    <property type="entry name" value="beta_CA_cladeA"/>
    <property type="match status" value="1"/>
</dbReference>
<feature type="region of interest" description="Disordered" evidence="10">
    <location>
        <begin position="1"/>
        <end position="75"/>
    </location>
</feature>
<dbReference type="GO" id="GO:0008270">
    <property type="term" value="F:zinc ion binding"/>
    <property type="evidence" value="ECO:0007669"/>
    <property type="project" value="InterPro"/>
</dbReference>
<evidence type="ECO:0000256" key="6">
    <source>
        <dbReference type="ARBA" id="ARBA00023239"/>
    </source>
</evidence>
<feature type="compositionally biased region" description="Polar residues" evidence="10">
    <location>
        <begin position="1"/>
        <end position="36"/>
    </location>
</feature>
<comment type="caution">
    <text evidence="11">The sequence shown here is derived from an EMBL/GenBank/DDBJ whole genome shotgun (WGS) entry which is preliminary data.</text>
</comment>
<gene>
    <name evidence="11" type="ORF">BGZ99_008552</name>
</gene>
<comment type="catalytic activity">
    <reaction evidence="8">
        <text>hydrogencarbonate + H(+) = CO2 + H2O</text>
        <dbReference type="Rhea" id="RHEA:10748"/>
        <dbReference type="ChEBI" id="CHEBI:15377"/>
        <dbReference type="ChEBI" id="CHEBI:15378"/>
        <dbReference type="ChEBI" id="CHEBI:16526"/>
        <dbReference type="ChEBI" id="CHEBI:17544"/>
        <dbReference type="EC" id="4.2.1.1"/>
    </reaction>
</comment>
<keyword evidence="12" id="KW-1185">Reference proteome</keyword>
<keyword evidence="6" id="KW-0456">Lyase</keyword>
<dbReference type="AlphaFoldDB" id="A0A9P6RS11"/>
<keyword evidence="4 9" id="KW-0479">Metal-binding</keyword>
<feature type="binding site" evidence="9">
    <location>
        <position position="278"/>
    </location>
    <ligand>
        <name>Zn(2+)</name>
        <dbReference type="ChEBI" id="CHEBI:29105"/>
    </ligand>
</feature>
<feature type="binding site" evidence="9">
    <location>
        <position position="275"/>
    </location>
    <ligand>
        <name>Zn(2+)</name>
        <dbReference type="ChEBI" id="CHEBI:29105"/>
    </ligand>
</feature>
<evidence type="ECO:0000256" key="4">
    <source>
        <dbReference type="ARBA" id="ARBA00022723"/>
    </source>
</evidence>
<dbReference type="InterPro" id="IPR036874">
    <property type="entry name" value="Carbonic_anhydrase_sf"/>
</dbReference>
<feature type="region of interest" description="Disordered" evidence="10">
    <location>
        <begin position="116"/>
        <end position="138"/>
    </location>
</feature>
<dbReference type="SUPFAM" id="SSF53056">
    <property type="entry name" value="beta-carbonic anhydrase, cab"/>
    <property type="match status" value="1"/>
</dbReference>
<dbReference type="PROSITE" id="PS00705">
    <property type="entry name" value="PROK_CO2_ANHYDRASE_2"/>
    <property type="match status" value="1"/>
</dbReference>
<evidence type="ECO:0000256" key="2">
    <source>
        <dbReference type="ARBA" id="ARBA00012925"/>
    </source>
</evidence>
<protein>
    <recommendedName>
        <fullName evidence="3">Carbonic anhydrase</fullName>
        <ecNumber evidence="2">4.2.1.1</ecNumber>
    </recommendedName>
    <alternativeName>
        <fullName evidence="7">Carbonate dehydratase</fullName>
    </alternativeName>
</protein>
<organism evidence="11 12">
    <name type="scientific">Dissophora globulifera</name>
    <dbReference type="NCBI Taxonomy" id="979702"/>
    <lineage>
        <taxon>Eukaryota</taxon>
        <taxon>Fungi</taxon>
        <taxon>Fungi incertae sedis</taxon>
        <taxon>Mucoromycota</taxon>
        <taxon>Mortierellomycotina</taxon>
        <taxon>Mortierellomycetes</taxon>
        <taxon>Mortierellales</taxon>
        <taxon>Mortierellaceae</taxon>
        <taxon>Dissophora</taxon>
    </lineage>
</organism>
<evidence type="ECO:0000256" key="5">
    <source>
        <dbReference type="ARBA" id="ARBA00022833"/>
    </source>
</evidence>
<evidence type="ECO:0000256" key="1">
    <source>
        <dbReference type="ARBA" id="ARBA00006217"/>
    </source>
</evidence>
<evidence type="ECO:0000256" key="3">
    <source>
        <dbReference type="ARBA" id="ARBA00014628"/>
    </source>
</evidence>
<dbReference type="EMBL" id="JAAAIP010000067">
    <property type="protein sequence ID" value="KAG0327002.1"/>
    <property type="molecule type" value="Genomic_DNA"/>
</dbReference>
<evidence type="ECO:0000256" key="8">
    <source>
        <dbReference type="ARBA" id="ARBA00048348"/>
    </source>
</evidence>
<dbReference type="PANTHER" id="PTHR11002:SF76">
    <property type="entry name" value="CARBONIC ANHYDRASE"/>
    <property type="match status" value="1"/>
</dbReference>
<dbReference type="Pfam" id="PF00484">
    <property type="entry name" value="Pro_CA"/>
    <property type="match status" value="1"/>
</dbReference>
<evidence type="ECO:0000313" key="11">
    <source>
        <dbReference type="EMBL" id="KAG0327002.1"/>
    </source>
</evidence>
<feature type="compositionally biased region" description="Low complexity" evidence="10">
    <location>
        <begin position="48"/>
        <end position="73"/>
    </location>
</feature>
<comment type="cofactor">
    <cofactor evidence="9">
        <name>Zn(2+)</name>
        <dbReference type="ChEBI" id="CHEBI:29105"/>
    </cofactor>
    <text evidence="9">Binds 1 zinc ion per subunit.</text>
</comment>
<dbReference type="GO" id="GO:0004089">
    <property type="term" value="F:carbonate dehydratase activity"/>
    <property type="evidence" value="ECO:0007669"/>
    <property type="project" value="UniProtKB-EC"/>
</dbReference>
<feature type="compositionally biased region" description="Polar residues" evidence="10">
    <location>
        <begin position="116"/>
        <end position="129"/>
    </location>
</feature>
<evidence type="ECO:0000313" key="12">
    <source>
        <dbReference type="Proteomes" id="UP000738325"/>
    </source>
</evidence>
<dbReference type="SMART" id="SM00947">
    <property type="entry name" value="Pro_CA"/>
    <property type="match status" value="1"/>
</dbReference>
<sequence>MSSSGSNPPAEASSKTSPSKTAVPPQRSTIAESPLQTHGHPFLRKLQSGGLSATGSSAFSTTADNGSSNNNSGRKSVDEAIAAVAAESVGDKSPTAAAASAAEIMINRRLHQQSLDNAADPGTSSTAQGSAHVHSHDGGCCSTATTGEAQKHTYEYVSDHESFDLESAKLPPISAEARRFTDQLLGQNKTWAAKVEMERPGFFARLEKQQSPQVLWIGCSDSRVPANQIVNMDPGEIFVHRNIANVVTHTDMNLLSVLEYAVTVLKVRHIIVCGHYGCGGVAASLTQKQYGVIDNWLRNIKDLYTIHRKKFDALPHGGTEQQDLLTELNVIQSALNVCHTSIIQKAWSRGEELSIHGWCYRLSDGRIRNLGLCIEGPGNVEDVYHVQKP</sequence>
<dbReference type="InterPro" id="IPR015892">
    <property type="entry name" value="Carbonic_anhydrase_CS"/>
</dbReference>
<dbReference type="OrthoDB" id="10248475at2759"/>
<accession>A0A9P6RS11</accession>
<keyword evidence="5 9" id="KW-0862">Zinc</keyword>
<dbReference type="EC" id="4.2.1.1" evidence="2"/>